<dbReference type="InterPro" id="IPR042115">
    <property type="entry name" value="PriA_3primeBD_sf"/>
</dbReference>
<dbReference type="GO" id="GO:0006270">
    <property type="term" value="P:DNA replication initiation"/>
    <property type="evidence" value="ECO:0007669"/>
    <property type="project" value="TreeGrafter"/>
</dbReference>
<dbReference type="GO" id="GO:0006302">
    <property type="term" value="P:double-strand break repair"/>
    <property type="evidence" value="ECO:0007669"/>
    <property type="project" value="TreeGrafter"/>
</dbReference>
<dbReference type="PANTHER" id="PTHR30580:SF0">
    <property type="entry name" value="PRIMOSOMAL PROTEIN N"/>
    <property type="match status" value="1"/>
</dbReference>
<feature type="domain" description="Primosomal protein N' 3' DNA-binding" evidence="4">
    <location>
        <begin position="21"/>
        <end position="115"/>
    </location>
</feature>
<accession>D5PHV6</accession>
<proteinExistence type="predicted"/>
<dbReference type="GO" id="GO:0006310">
    <property type="term" value="P:DNA recombination"/>
    <property type="evidence" value="ECO:0007669"/>
    <property type="project" value="TreeGrafter"/>
</dbReference>
<dbReference type="InterPro" id="IPR041222">
    <property type="entry name" value="PriA_3primeBD"/>
</dbReference>
<keyword evidence="5" id="KW-0378">Hydrolase</keyword>
<dbReference type="GO" id="GO:0005524">
    <property type="term" value="F:ATP binding"/>
    <property type="evidence" value="ECO:0007669"/>
    <property type="project" value="UniProtKB-KW"/>
</dbReference>
<dbReference type="eggNOG" id="COG1198">
    <property type="taxonomic scope" value="Bacteria"/>
</dbReference>
<dbReference type="FunFam" id="3.40.1440.60:FF:000002">
    <property type="entry name" value="Primosome assembly protein PriA"/>
    <property type="match status" value="1"/>
</dbReference>
<dbReference type="GO" id="GO:0043138">
    <property type="term" value="F:3'-5' DNA helicase activity"/>
    <property type="evidence" value="ECO:0007669"/>
    <property type="project" value="TreeGrafter"/>
</dbReference>
<evidence type="ECO:0000313" key="6">
    <source>
        <dbReference type="Proteomes" id="UP000003653"/>
    </source>
</evidence>
<dbReference type="HOGENOM" id="CLU_139479_0_0_11"/>
<evidence type="ECO:0000256" key="1">
    <source>
        <dbReference type="ARBA" id="ARBA00022741"/>
    </source>
</evidence>
<sequence length="120" mass="13464">MTAAARTPVQVEPIARVLPMLSVPHLDREFDYLVSAEQSDDAQPGVRVRIRFHGRLVDAFLLERRNDTDHPGKLGWLDRVVSAEPVLTPEIRRLVDAVAARYAGTRPDVLRLAVPARHAR</sequence>
<organism evidence="5 6">
    <name type="scientific">Mycobacterium parascrofulaceum ATCC BAA-614</name>
    <dbReference type="NCBI Taxonomy" id="525368"/>
    <lineage>
        <taxon>Bacteria</taxon>
        <taxon>Bacillati</taxon>
        <taxon>Actinomycetota</taxon>
        <taxon>Actinomycetes</taxon>
        <taxon>Mycobacteriales</taxon>
        <taxon>Mycobacteriaceae</taxon>
        <taxon>Mycobacterium</taxon>
        <taxon>Mycobacterium simiae complex</taxon>
    </lineage>
</organism>
<name>D5PHV6_9MYCO</name>
<evidence type="ECO:0000256" key="3">
    <source>
        <dbReference type="ARBA" id="ARBA00023125"/>
    </source>
</evidence>
<dbReference type="PANTHER" id="PTHR30580">
    <property type="entry name" value="PRIMOSOMAL PROTEIN N"/>
    <property type="match status" value="1"/>
</dbReference>
<keyword evidence="2" id="KW-0067">ATP-binding</keyword>
<dbReference type="AlphaFoldDB" id="D5PHV6"/>
<gene>
    <name evidence="5" type="primary">priA2</name>
    <name evidence="5" type="ORF">HMPREF0591_5750</name>
</gene>
<comment type="caution">
    <text evidence="5">The sequence shown here is derived from an EMBL/GenBank/DDBJ whole genome shotgun (WGS) entry which is preliminary data.</text>
</comment>
<dbReference type="GO" id="GO:0016787">
    <property type="term" value="F:hydrolase activity"/>
    <property type="evidence" value="ECO:0007669"/>
    <property type="project" value="UniProtKB-KW"/>
</dbReference>
<dbReference type="EMBL" id="ADNV01000369">
    <property type="protein sequence ID" value="EFG74289.1"/>
    <property type="molecule type" value="Genomic_DNA"/>
</dbReference>
<dbReference type="GO" id="GO:0003677">
    <property type="term" value="F:DNA binding"/>
    <property type="evidence" value="ECO:0007669"/>
    <property type="project" value="UniProtKB-KW"/>
</dbReference>
<reference evidence="5 6" key="1">
    <citation type="submission" date="2010-04" db="EMBL/GenBank/DDBJ databases">
        <authorList>
            <person name="Muzny D."/>
            <person name="Qin X."/>
            <person name="Deng J."/>
            <person name="Jiang H."/>
            <person name="Liu Y."/>
            <person name="Qu J."/>
            <person name="Song X.-Z."/>
            <person name="Zhang L."/>
            <person name="Thornton R."/>
            <person name="Coyle M."/>
            <person name="Francisco L."/>
            <person name="Jackson L."/>
            <person name="Javaid M."/>
            <person name="Korchina V."/>
            <person name="Kovar C."/>
            <person name="Mata R."/>
            <person name="Mathew T."/>
            <person name="Ngo R."/>
            <person name="Nguyen L."/>
            <person name="Nguyen N."/>
            <person name="Okwuonu G."/>
            <person name="Ongeri F."/>
            <person name="Pham C."/>
            <person name="Simmons D."/>
            <person name="Wilczek-Boney K."/>
            <person name="Hale W."/>
            <person name="Jakkamsetti A."/>
            <person name="Pham P."/>
            <person name="Ruth R."/>
            <person name="San Lucas F."/>
            <person name="Warren J."/>
            <person name="Zhang J."/>
            <person name="Zhao Z."/>
            <person name="Zhou C."/>
            <person name="Zhu D."/>
            <person name="Lee S."/>
            <person name="Bess C."/>
            <person name="Blankenburg K."/>
            <person name="Forbes L."/>
            <person name="Fu Q."/>
            <person name="Gubbala S."/>
            <person name="Hirani K."/>
            <person name="Jayaseelan J.C."/>
            <person name="Lara F."/>
            <person name="Munidasa M."/>
            <person name="Palculict T."/>
            <person name="Patil S."/>
            <person name="Pu L.-L."/>
            <person name="Saada N."/>
            <person name="Tang L."/>
            <person name="Weissenberger G."/>
            <person name="Zhu Y."/>
            <person name="Hemphill L."/>
            <person name="Shang Y."/>
            <person name="Youmans B."/>
            <person name="Ayvaz T."/>
            <person name="Ross M."/>
            <person name="Santibanez J."/>
            <person name="Aqrawi P."/>
            <person name="Gross S."/>
            <person name="Joshi V."/>
            <person name="Fowler G."/>
            <person name="Nazareth L."/>
            <person name="Reid J."/>
            <person name="Worley K."/>
            <person name="Petrosino J."/>
            <person name="Highlander S."/>
            <person name="Gibbs R."/>
        </authorList>
    </citation>
    <scope>NUCLEOTIDE SEQUENCE [LARGE SCALE GENOMIC DNA]</scope>
    <source>
        <strain evidence="5 6">ATCC BAA-614</strain>
    </source>
</reference>
<dbReference type="Gene3D" id="3.40.1440.60">
    <property type="entry name" value="PriA, 3(prime) DNA-binding domain"/>
    <property type="match status" value="1"/>
</dbReference>
<evidence type="ECO:0000313" key="5">
    <source>
        <dbReference type="EMBL" id="EFG74289.1"/>
    </source>
</evidence>
<evidence type="ECO:0000256" key="2">
    <source>
        <dbReference type="ARBA" id="ARBA00022840"/>
    </source>
</evidence>
<dbReference type="Proteomes" id="UP000003653">
    <property type="component" value="Unassembled WGS sequence"/>
</dbReference>
<keyword evidence="3" id="KW-0238">DNA-binding</keyword>
<feature type="non-terminal residue" evidence="5">
    <location>
        <position position="120"/>
    </location>
</feature>
<keyword evidence="6" id="KW-1185">Reference proteome</keyword>
<dbReference type="Pfam" id="PF17764">
    <property type="entry name" value="PriA_3primeBD"/>
    <property type="match status" value="1"/>
</dbReference>
<evidence type="ECO:0000259" key="4">
    <source>
        <dbReference type="Pfam" id="PF17764"/>
    </source>
</evidence>
<dbReference type="EC" id="3.6.1.-" evidence="5"/>
<keyword evidence="1" id="KW-0547">Nucleotide-binding</keyword>
<protein>
    <submittedName>
        <fullName evidence="5">Primosomal protein N</fullName>
        <ecNumber evidence="5">3.6.1.-</ecNumber>
    </submittedName>
</protein>